<evidence type="ECO:0000313" key="2">
    <source>
        <dbReference type="Proteomes" id="UP000760819"/>
    </source>
</evidence>
<name>A0A955KYS7_9BACT</name>
<dbReference type="Proteomes" id="UP000760819">
    <property type="component" value="Unassembled WGS sequence"/>
</dbReference>
<evidence type="ECO:0000313" key="1">
    <source>
        <dbReference type="EMBL" id="MCA9379082.1"/>
    </source>
</evidence>
<sequence>MHGVTLILFVFTYYFKNMGGSWFVDRPISQETLDQLLPEVRSMIDDIEKSLGGEIMESFKAYVAHTEPLTIDELARQNFDEGLDNISARIERVHTITEQAGIAIRAFTFRGLLSEGQVRAFAGTGQFYDLLANQVLVEAEKISVLSMRQVSIEDVLRTKKVGSWSDR</sequence>
<comment type="caution">
    <text evidence="1">The sequence shown here is derived from an EMBL/GenBank/DDBJ whole genome shotgun (WGS) entry which is preliminary data.</text>
</comment>
<reference evidence="1" key="1">
    <citation type="submission" date="2020-04" db="EMBL/GenBank/DDBJ databases">
        <authorList>
            <person name="Zhang T."/>
        </authorList>
    </citation>
    <scope>NUCLEOTIDE SEQUENCE</scope>
    <source>
        <strain evidence="1">HKST-UBA12</strain>
    </source>
</reference>
<dbReference type="AlphaFoldDB" id="A0A955KYS7"/>
<accession>A0A955KYS7</accession>
<proteinExistence type="predicted"/>
<dbReference type="EMBL" id="JAGQLI010000074">
    <property type="protein sequence ID" value="MCA9379082.1"/>
    <property type="molecule type" value="Genomic_DNA"/>
</dbReference>
<gene>
    <name evidence="1" type="ORF">KC640_01515</name>
</gene>
<protein>
    <submittedName>
        <fullName evidence="1">Uncharacterized protein</fullName>
    </submittedName>
</protein>
<organism evidence="1 2">
    <name type="scientific">Candidatus Dojkabacteria bacterium</name>
    <dbReference type="NCBI Taxonomy" id="2099670"/>
    <lineage>
        <taxon>Bacteria</taxon>
        <taxon>Candidatus Dojkabacteria</taxon>
    </lineage>
</organism>
<reference evidence="1" key="2">
    <citation type="journal article" date="2021" name="Microbiome">
        <title>Successional dynamics and alternative stable states in a saline activated sludge microbial community over 9 years.</title>
        <authorList>
            <person name="Wang Y."/>
            <person name="Ye J."/>
            <person name="Ju F."/>
            <person name="Liu L."/>
            <person name="Boyd J.A."/>
            <person name="Deng Y."/>
            <person name="Parks D.H."/>
            <person name="Jiang X."/>
            <person name="Yin X."/>
            <person name="Woodcroft B.J."/>
            <person name="Tyson G.W."/>
            <person name="Hugenholtz P."/>
            <person name="Polz M.F."/>
            <person name="Zhang T."/>
        </authorList>
    </citation>
    <scope>NUCLEOTIDE SEQUENCE</scope>
    <source>
        <strain evidence="1">HKST-UBA12</strain>
    </source>
</reference>